<dbReference type="GO" id="GO:0005886">
    <property type="term" value="C:plasma membrane"/>
    <property type="evidence" value="ECO:0007669"/>
    <property type="project" value="UniProtKB-SubCell"/>
</dbReference>
<feature type="transmembrane region" description="Helical" evidence="6">
    <location>
        <begin position="189"/>
        <end position="212"/>
    </location>
</feature>
<feature type="transmembrane region" description="Helical" evidence="6">
    <location>
        <begin position="322"/>
        <end position="342"/>
    </location>
</feature>
<reference evidence="8 10" key="2">
    <citation type="submission" date="2017-12" db="EMBL/GenBank/DDBJ databases">
        <title>Comparative Functional Genomics of Dry Heat Resistant strains isolated from the Viking Spacecraft.</title>
        <authorList>
            <person name="Seuylemezian A."/>
            <person name="Cooper K."/>
            <person name="Vaishampayan P."/>
        </authorList>
    </citation>
    <scope>NUCLEOTIDE SEQUENCE [LARGE SCALE GENOMIC DNA]</scope>
    <source>
        <strain evidence="8 10">ATCC 29669</strain>
    </source>
</reference>
<evidence type="ECO:0000313" key="8">
    <source>
        <dbReference type="EMBL" id="PLR92814.1"/>
    </source>
</evidence>
<reference evidence="7 9" key="1">
    <citation type="submission" date="2017-11" db="EMBL/GenBank/DDBJ databases">
        <title>Comparitive Functional Genomics of Dry Heat Resistant strains isolated from the Viking Spacecraft.</title>
        <authorList>
            <person name="Seuylemezian A."/>
            <person name="Cooper K."/>
            <person name="Vaishampayan P."/>
        </authorList>
    </citation>
    <scope>NUCLEOTIDE SEQUENCE [LARGE SCALE GENOMIC DNA]</scope>
    <source>
        <strain evidence="7 9">M4.6</strain>
    </source>
</reference>
<dbReference type="GO" id="GO:0022857">
    <property type="term" value="F:transmembrane transporter activity"/>
    <property type="evidence" value="ECO:0007669"/>
    <property type="project" value="InterPro"/>
</dbReference>
<feature type="transmembrane region" description="Helical" evidence="6">
    <location>
        <begin position="277"/>
        <end position="310"/>
    </location>
</feature>
<evidence type="ECO:0000256" key="5">
    <source>
        <dbReference type="ARBA" id="ARBA00023136"/>
    </source>
</evidence>
<keyword evidence="10" id="KW-1185">Reference proteome</keyword>
<keyword evidence="5 6" id="KW-0472">Membrane</keyword>
<dbReference type="EMBL" id="PGVD01000056">
    <property type="protein sequence ID" value="PLR92814.1"/>
    <property type="molecule type" value="Genomic_DNA"/>
</dbReference>
<evidence type="ECO:0000313" key="7">
    <source>
        <dbReference type="EMBL" id="PLR86724.1"/>
    </source>
</evidence>
<feature type="transmembrane region" description="Helical" evidence="6">
    <location>
        <begin position="148"/>
        <end position="168"/>
    </location>
</feature>
<proteinExistence type="predicted"/>
<keyword evidence="3 6" id="KW-0812">Transmembrane</keyword>
<dbReference type="OrthoDB" id="9784538at2"/>
<feature type="transmembrane region" description="Helical" evidence="6">
    <location>
        <begin position="243"/>
        <end position="265"/>
    </location>
</feature>
<evidence type="ECO:0000256" key="3">
    <source>
        <dbReference type="ARBA" id="ARBA00022692"/>
    </source>
</evidence>
<feature type="transmembrane region" description="Helical" evidence="6">
    <location>
        <begin position="91"/>
        <end position="109"/>
    </location>
</feature>
<dbReference type="Proteomes" id="UP000234951">
    <property type="component" value="Unassembled WGS sequence"/>
</dbReference>
<dbReference type="Proteomes" id="UP000235114">
    <property type="component" value="Unassembled WGS sequence"/>
</dbReference>
<comment type="subcellular location">
    <subcellularLocation>
        <location evidence="1">Cell membrane</location>
        <topology evidence="1">Multi-pass membrane protein</topology>
    </subcellularLocation>
</comment>
<accession>A0A2N5GSI5</accession>
<feature type="transmembrane region" description="Helical" evidence="6">
    <location>
        <begin position="33"/>
        <end position="54"/>
    </location>
</feature>
<sequence>MFLEQLTKALTESGNRRSSLSSIKWSGSNREHLIIFSVLLVLCIGLSMASPAFLTQSNLLDITRVVSINGIMALGMTFVILTGGIDLSVGSTFALAGVITAGLVTGSYSDSTLVGLVTLPVPFALFVGILVGVAIGFVNGLIITRFKVGAFVVTLGMMIFARGLTYLYSGGYPVNFKPMSASFGWIGQGSVLGLPTPTVLFIVIIALCWWIIRYTAFGRSVYAIGGNEEAARLSGINVKRIQIFAYSFLGALAAFSGIIMTSRVASGSPVAGTGYELDVIAAVVIGGTSLVGGKGSIFGTILGVFIIGVIENGLNLMGVSTYYQYIIKGLVLITAVGIDGYLRKKKY</sequence>
<evidence type="ECO:0000256" key="2">
    <source>
        <dbReference type="ARBA" id="ARBA00022475"/>
    </source>
</evidence>
<dbReference type="AlphaFoldDB" id="A0A2N5GSI5"/>
<name>A0A2N5GSI5_9BACI</name>
<evidence type="ECO:0000313" key="9">
    <source>
        <dbReference type="Proteomes" id="UP000234951"/>
    </source>
</evidence>
<dbReference type="PANTHER" id="PTHR32196">
    <property type="entry name" value="ABC TRANSPORTER PERMEASE PROTEIN YPHD-RELATED-RELATED"/>
    <property type="match status" value="1"/>
</dbReference>
<feature type="transmembrane region" description="Helical" evidence="6">
    <location>
        <begin position="121"/>
        <end position="142"/>
    </location>
</feature>
<evidence type="ECO:0000256" key="1">
    <source>
        <dbReference type="ARBA" id="ARBA00004651"/>
    </source>
</evidence>
<feature type="transmembrane region" description="Helical" evidence="6">
    <location>
        <begin position="66"/>
        <end position="85"/>
    </location>
</feature>
<dbReference type="InterPro" id="IPR001851">
    <property type="entry name" value="ABC_transp_permease"/>
</dbReference>
<dbReference type="CDD" id="cd06579">
    <property type="entry name" value="TM_PBP1_transp_AraH_like"/>
    <property type="match status" value="1"/>
</dbReference>
<evidence type="ECO:0000256" key="4">
    <source>
        <dbReference type="ARBA" id="ARBA00022989"/>
    </source>
</evidence>
<evidence type="ECO:0000313" key="10">
    <source>
        <dbReference type="Proteomes" id="UP000235114"/>
    </source>
</evidence>
<evidence type="ECO:0000256" key="6">
    <source>
        <dbReference type="SAM" id="Phobius"/>
    </source>
</evidence>
<organism evidence="7 9">
    <name type="scientific">Bacillus canaveralius</name>
    <dbReference type="NCBI Taxonomy" id="1403243"/>
    <lineage>
        <taxon>Bacteria</taxon>
        <taxon>Bacillati</taxon>
        <taxon>Bacillota</taxon>
        <taxon>Bacilli</taxon>
        <taxon>Bacillales</taxon>
        <taxon>Bacillaceae</taxon>
        <taxon>Bacillus</taxon>
    </lineage>
</organism>
<comment type="caution">
    <text evidence="7">The sequence shown here is derived from an EMBL/GenBank/DDBJ whole genome shotgun (WGS) entry which is preliminary data.</text>
</comment>
<keyword evidence="2" id="KW-1003">Cell membrane</keyword>
<dbReference type="Pfam" id="PF02653">
    <property type="entry name" value="BPD_transp_2"/>
    <property type="match status" value="1"/>
</dbReference>
<dbReference type="EMBL" id="PGVA01000001">
    <property type="protein sequence ID" value="PLR86724.1"/>
    <property type="molecule type" value="Genomic_DNA"/>
</dbReference>
<gene>
    <name evidence="7" type="primary">rbsC</name>
    <name evidence="7" type="ORF">CU635_00045</name>
    <name evidence="8" type="ORF">CVD25_18460</name>
</gene>
<keyword evidence="4 6" id="KW-1133">Transmembrane helix</keyword>
<protein>
    <submittedName>
        <fullName evidence="7">Ribose ABC transporter permease</fullName>
    </submittedName>
</protein>